<name>A0A0D8ZTZ8_9CYAN</name>
<dbReference type="InterPro" id="IPR005182">
    <property type="entry name" value="YdbS-like_PH"/>
</dbReference>
<evidence type="ECO:0000313" key="4">
    <source>
        <dbReference type="Proteomes" id="UP000032452"/>
    </source>
</evidence>
<evidence type="ECO:0000259" key="2">
    <source>
        <dbReference type="Pfam" id="PF03703"/>
    </source>
</evidence>
<dbReference type="EMBL" id="JYON01000006">
    <property type="protein sequence ID" value="KJH72243.1"/>
    <property type="molecule type" value="Genomic_DNA"/>
</dbReference>
<organism evidence="3 4">
    <name type="scientific">Aliterella atlantica CENA595</name>
    <dbReference type="NCBI Taxonomy" id="1618023"/>
    <lineage>
        <taxon>Bacteria</taxon>
        <taxon>Bacillati</taxon>
        <taxon>Cyanobacteriota</taxon>
        <taxon>Cyanophyceae</taxon>
        <taxon>Chroococcidiopsidales</taxon>
        <taxon>Aliterellaceae</taxon>
        <taxon>Aliterella</taxon>
    </lineage>
</organism>
<evidence type="ECO:0000256" key="1">
    <source>
        <dbReference type="SAM" id="Phobius"/>
    </source>
</evidence>
<keyword evidence="1" id="KW-1133">Transmembrane helix</keyword>
<keyword evidence="1" id="KW-0812">Transmembrane</keyword>
<dbReference type="STRING" id="1618023.UH38_07325"/>
<dbReference type="RefSeq" id="WP_045054001.1">
    <property type="nucleotide sequence ID" value="NZ_CAWMDP010000038.1"/>
</dbReference>
<comment type="caution">
    <text evidence="3">The sequence shown here is derived from an EMBL/GenBank/DDBJ whole genome shotgun (WGS) entry which is preliminary data.</text>
</comment>
<feature type="domain" description="YdbS-like PH" evidence="2">
    <location>
        <begin position="43"/>
        <end position="113"/>
    </location>
</feature>
<reference evidence="3 4" key="1">
    <citation type="submission" date="2015-02" db="EMBL/GenBank/DDBJ databases">
        <title>Draft genome of a novel marine cyanobacterium (Chroococcales) isolated from South Atlantic Ocean.</title>
        <authorList>
            <person name="Rigonato J."/>
            <person name="Alvarenga D.O."/>
            <person name="Branco L.H."/>
            <person name="Varani A.M."/>
            <person name="Brandini F.P."/>
            <person name="Fiore M.F."/>
        </authorList>
    </citation>
    <scope>NUCLEOTIDE SEQUENCE [LARGE SCALE GENOMIC DNA]</scope>
    <source>
        <strain evidence="3 4">CENA595</strain>
    </source>
</reference>
<proteinExistence type="predicted"/>
<dbReference type="PANTHER" id="PTHR35688:SF2">
    <property type="entry name" value="NAD(P)-LINKED OXIDOREDUCTASE SUPERFAMILY PROTEIN"/>
    <property type="match status" value="1"/>
</dbReference>
<accession>A0A0D8ZTZ8</accession>
<dbReference type="Proteomes" id="UP000032452">
    <property type="component" value="Unassembled WGS sequence"/>
</dbReference>
<dbReference type="OrthoDB" id="512269at2"/>
<dbReference type="PATRIC" id="fig|1618023.3.peg.3143"/>
<evidence type="ECO:0000313" key="3">
    <source>
        <dbReference type="EMBL" id="KJH72243.1"/>
    </source>
</evidence>
<dbReference type="Pfam" id="PF03703">
    <property type="entry name" value="bPH_2"/>
    <property type="match status" value="1"/>
</dbReference>
<protein>
    <submittedName>
        <fullName evidence="3">Ribonuclease P</fullName>
    </submittedName>
</protein>
<sequence>MGIREEVYYEGGPHIGELIFGLLLGLTIVALPLSIGAIVRALWLRYRITNRRITVTGGWLGRDRTDIIYSEIVKVVKVPRGLGAWGDMVLTLRDGSRLELRAVPKFREIYEYINEKVALKNPQVGAKVEEKSA</sequence>
<dbReference type="PANTHER" id="PTHR35688">
    <property type="entry name" value="NAD(P)-LINKED OXIDOREDUCTASE SUPERFAMILY PROTEIN"/>
    <property type="match status" value="1"/>
</dbReference>
<dbReference type="AlphaFoldDB" id="A0A0D8ZTZ8"/>
<feature type="transmembrane region" description="Helical" evidence="1">
    <location>
        <begin position="18"/>
        <end position="43"/>
    </location>
</feature>
<keyword evidence="1" id="KW-0472">Membrane</keyword>
<keyword evidence="4" id="KW-1185">Reference proteome</keyword>
<gene>
    <name evidence="3" type="ORF">UH38_07325</name>
</gene>